<feature type="compositionally biased region" description="Low complexity" evidence="1">
    <location>
        <begin position="83"/>
        <end position="94"/>
    </location>
</feature>
<proteinExistence type="predicted"/>
<feature type="domain" description="START" evidence="2">
    <location>
        <begin position="116"/>
        <end position="282"/>
    </location>
</feature>
<protein>
    <recommendedName>
        <fullName evidence="2">START domain-containing protein</fullName>
    </recommendedName>
</protein>
<reference evidence="3 4" key="2">
    <citation type="journal article" date="2012" name="Open Biol.">
        <title>Characteristics of nucleosomes and linker DNA regions on the genome of the basidiomycete Mixia osmundae revealed by mono- and dinucleosome mapping.</title>
        <authorList>
            <person name="Nishida H."/>
            <person name="Kondo S."/>
            <person name="Matsumoto T."/>
            <person name="Suzuki Y."/>
            <person name="Yoshikawa H."/>
            <person name="Taylor T.D."/>
            <person name="Sugiyama J."/>
        </authorList>
    </citation>
    <scope>NUCLEOTIDE SEQUENCE [LARGE SCALE GENOMIC DNA]</scope>
    <source>
        <strain evidence="4">CBS 9802 / IAM 14324 / JCM 22182 / KY 12970</strain>
    </source>
</reference>
<dbReference type="HOGENOM" id="CLU_341353_0_0_1"/>
<organism evidence="3 4">
    <name type="scientific">Mixia osmundae (strain CBS 9802 / IAM 14324 / JCM 22182 / KY 12970)</name>
    <dbReference type="NCBI Taxonomy" id="764103"/>
    <lineage>
        <taxon>Eukaryota</taxon>
        <taxon>Fungi</taxon>
        <taxon>Dikarya</taxon>
        <taxon>Basidiomycota</taxon>
        <taxon>Pucciniomycotina</taxon>
        <taxon>Mixiomycetes</taxon>
        <taxon>Mixiales</taxon>
        <taxon>Mixiaceae</taxon>
        <taxon>Mixia</taxon>
    </lineage>
</organism>
<dbReference type="InterPro" id="IPR023393">
    <property type="entry name" value="START-like_dom_sf"/>
</dbReference>
<feature type="compositionally biased region" description="Basic residues" evidence="1">
    <location>
        <begin position="707"/>
        <end position="719"/>
    </location>
</feature>
<dbReference type="CDD" id="cd00177">
    <property type="entry name" value="START"/>
    <property type="match status" value="1"/>
</dbReference>
<dbReference type="Pfam" id="PF01852">
    <property type="entry name" value="START"/>
    <property type="match status" value="1"/>
</dbReference>
<dbReference type="Gene3D" id="3.30.530.20">
    <property type="match status" value="2"/>
</dbReference>
<feature type="region of interest" description="Disordered" evidence="1">
    <location>
        <begin position="314"/>
        <end position="337"/>
    </location>
</feature>
<evidence type="ECO:0000256" key="1">
    <source>
        <dbReference type="SAM" id="MobiDB-lite"/>
    </source>
</evidence>
<evidence type="ECO:0000313" key="3">
    <source>
        <dbReference type="EMBL" id="GAA98861.1"/>
    </source>
</evidence>
<feature type="compositionally biased region" description="Polar residues" evidence="1">
    <location>
        <begin position="1"/>
        <end position="17"/>
    </location>
</feature>
<dbReference type="OrthoDB" id="196858at2759"/>
<dbReference type="InParanoid" id="G7E7Q1"/>
<comment type="caution">
    <text evidence="3">The sequence shown here is derived from an EMBL/GenBank/DDBJ whole genome shotgun (WGS) entry which is preliminary data.</text>
</comment>
<evidence type="ECO:0000259" key="2">
    <source>
        <dbReference type="PROSITE" id="PS50848"/>
    </source>
</evidence>
<dbReference type="PANTHER" id="PTHR19308">
    <property type="entry name" value="PHOSPHATIDYLCHOLINE TRANSFER PROTEIN"/>
    <property type="match status" value="1"/>
</dbReference>
<feature type="region of interest" description="Disordered" evidence="1">
    <location>
        <begin position="677"/>
        <end position="736"/>
    </location>
</feature>
<dbReference type="Proteomes" id="UP000009131">
    <property type="component" value="Unassembled WGS sequence"/>
</dbReference>
<gene>
    <name evidence="3" type="primary">Mo05549</name>
    <name evidence="3" type="ORF">E5Q_05549</name>
</gene>
<dbReference type="OMA" id="HVNVRTF"/>
<dbReference type="InterPro" id="IPR051213">
    <property type="entry name" value="START_lipid_transfer"/>
</dbReference>
<dbReference type="AlphaFoldDB" id="G7E7Q1"/>
<dbReference type="eggNOG" id="ENOG502S0IB">
    <property type="taxonomic scope" value="Eukaryota"/>
</dbReference>
<dbReference type="GO" id="GO:0005737">
    <property type="term" value="C:cytoplasm"/>
    <property type="evidence" value="ECO:0007669"/>
    <property type="project" value="UniProtKB-ARBA"/>
</dbReference>
<feature type="compositionally biased region" description="Basic residues" evidence="1">
    <location>
        <begin position="327"/>
        <end position="336"/>
    </location>
</feature>
<feature type="region of interest" description="Disordered" evidence="1">
    <location>
        <begin position="66"/>
        <end position="94"/>
    </location>
</feature>
<dbReference type="GO" id="GO:0008289">
    <property type="term" value="F:lipid binding"/>
    <property type="evidence" value="ECO:0007669"/>
    <property type="project" value="InterPro"/>
</dbReference>
<accession>G7E7Q1</accession>
<evidence type="ECO:0000313" key="4">
    <source>
        <dbReference type="Proteomes" id="UP000009131"/>
    </source>
</evidence>
<dbReference type="RefSeq" id="XP_014567026.1">
    <property type="nucleotide sequence ID" value="XM_014711540.1"/>
</dbReference>
<dbReference type="PROSITE" id="PS50848">
    <property type="entry name" value="START"/>
    <property type="match status" value="1"/>
</dbReference>
<name>G7E7Q1_MIXOS</name>
<feature type="compositionally biased region" description="Acidic residues" evidence="1">
    <location>
        <begin position="66"/>
        <end position="77"/>
    </location>
</feature>
<dbReference type="EMBL" id="BABT02000165">
    <property type="protein sequence ID" value="GAA98861.1"/>
    <property type="molecule type" value="Genomic_DNA"/>
</dbReference>
<feature type="region of interest" description="Disordered" evidence="1">
    <location>
        <begin position="1"/>
        <end position="26"/>
    </location>
</feature>
<reference evidence="3 4" key="1">
    <citation type="journal article" date="2011" name="J. Gen. Appl. Microbiol.">
        <title>Draft genome sequencing of the enigmatic basidiomycete Mixia osmundae.</title>
        <authorList>
            <person name="Nishida H."/>
            <person name="Nagatsuka Y."/>
            <person name="Sugiyama J."/>
        </authorList>
    </citation>
    <scope>NUCLEOTIDE SEQUENCE [LARGE SCALE GENOMIC DNA]</scope>
    <source>
        <strain evidence="4">CBS 9802 / IAM 14324 / JCM 22182 / KY 12970</strain>
    </source>
</reference>
<dbReference type="InterPro" id="IPR002913">
    <property type="entry name" value="START_lipid-bd_dom"/>
</dbReference>
<dbReference type="PANTHER" id="PTHR19308:SF14">
    <property type="entry name" value="START DOMAIN-CONTAINING PROTEIN"/>
    <property type="match status" value="1"/>
</dbReference>
<feature type="compositionally biased region" description="Low complexity" evidence="1">
    <location>
        <begin position="695"/>
        <end position="706"/>
    </location>
</feature>
<sequence length="819" mass="87406">MLSTVGQLQTSWAPGQPSSFAGSTSAATATRPSLAIDLLHASQLERSSRPIEPEYARSTYEEEGDIDYSDYYDDDDAGERGDSAAPSSSDGSDATYVATAERCMSKLKEIHLATDWKRALKHKTGVTVYIKKDSDGKKKVPVYKGEGIIPGYSPQAVFAVVGTRKLWDEWYDQGNLVENLNDSTSLTYMSMKGITGSTTRDLCLVEKAEGTSEGAIYFCSTSVETPKVPKVSGRVRANIALNGWILEPLKEGDKFSTKVTYLLQVNVKTFVPAVFTTRYLARRPLCITKIAAYLEKNGAPPMAGVDPAEADGAIAAPRSRPGSIRSKSGRSVRSKRSMSGLGGAAAAGAGAVAGAGLIAHVAHSDDHKSSGEISSAKDKFQSLEDDYQGGGWTNATDQKGTKIYIKKGKEGALPAIRGEAQIGGGVTTEQVLATINSFAARRLWDPRTFRVTLAESGNGFEQAILLEEIKGIFPHMEARYQVVAHGVDRQDPNSENSELNVVSRSIDHKVDAPAKSVKAKLDISGWNISPDGDDVSVYHIVKTDLAEKNISPFLYKLISSAIGTSPRMLKEFIDQHGYAPYFVRWGEGAAQLTGDAGDLANGKNTYFISGDGKGEGEQKAWFQWSDKMYERGISVRVEPSDAADVAKVSGRDRTLEFTWGSIPKDGAKVFVEPADENGADDVMLNGDLLDKTVDGPAGTGAAAGAPRQKKPKKEKKPKKPSSDEDSSNDNEKAVAAAAGGAAAGGAAAGGLAAMLPSKQTAKNVTAPITPGTLQTTEEGKKKLPDDAMLILSDQLYFTKQQVVAVTVLISVVYAVAKFT</sequence>
<dbReference type="STRING" id="764103.G7E7Q1"/>
<keyword evidence="4" id="KW-1185">Reference proteome</keyword>
<dbReference type="SUPFAM" id="SSF55961">
    <property type="entry name" value="Bet v1-like"/>
    <property type="match status" value="2"/>
</dbReference>